<dbReference type="InterPro" id="IPR029063">
    <property type="entry name" value="SAM-dependent_MTases_sf"/>
</dbReference>
<dbReference type="SUPFAM" id="SSF53335">
    <property type="entry name" value="S-adenosyl-L-methionine-dependent methyltransferases"/>
    <property type="match status" value="1"/>
</dbReference>
<dbReference type="GO" id="GO:0003676">
    <property type="term" value="F:nucleic acid binding"/>
    <property type="evidence" value="ECO:0007669"/>
    <property type="project" value="InterPro"/>
</dbReference>
<dbReference type="InterPro" id="IPR004398">
    <property type="entry name" value="RNA_MeTrfase_RsmD"/>
</dbReference>
<dbReference type="PIRSF" id="PIRSF004553">
    <property type="entry name" value="CHP00095"/>
    <property type="match status" value="1"/>
</dbReference>
<evidence type="ECO:0000256" key="3">
    <source>
        <dbReference type="SAM" id="MobiDB-lite"/>
    </source>
</evidence>
<reference evidence="5" key="1">
    <citation type="submission" date="2017-05" db="EMBL/GenBank/DDBJ databases">
        <authorList>
            <person name="Lin X."/>
        </authorList>
    </citation>
    <scope>NUCLEOTIDE SEQUENCE [LARGE SCALE GENOMIC DNA]</scope>
    <source>
        <strain evidence="5">JLT2012</strain>
    </source>
</reference>
<dbReference type="GO" id="GO:0031167">
    <property type="term" value="P:rRNA methylation"/>
    <property type="evidence" value="ECO:0007669"/>
    <property type="project" value="InterPro"/>
</dbReference>
<dbReference type="OrthoDB" id="9803017at2"/>
<keyword evidence="5" id="KW-1185">Reference proteome</keyword>
<dbReference type="NCBIfam" id="TIGR00095">
    <property type="entry name" value="16S rRNA (guanine(966)-N(2))-methyltransferase RsmD"/>
    <property type="match status" value="1"/>
</dbReference>
<dbReference type="Pfam" id="PF03602">
    <property type="entry name" value="Cons_hypoth95"/>
    <property type="match status" value="1"/>
</dbReference>
<dbReference type="PROSITE" id="PS00092">
    <property type="entry name" value="N6_MTASE"/>
    <property type="match status" value="1"/>
</dbReference>
<dbReference type="PANTHER" id="PTHR43542:SF1">
    <property type="entry name" value="METHYLTRANSFERASE"/>
    <property type="match status" value="1"/>
</dbReference>
<proteinExistence type="predicted"/>
<gene>
    <name evidence="4" type="ORF">B5C34_11880</name>
</gene>
<dbReference type="Proteomes" id="UP000198462">
    <property type="component" value="Unassembled WGS sequence"/>
</dbReference>
<dbReference type="EMBL" id="NFZT01000001">
    <property type="protein sequence ID" value="OWV34090.1"/>
    <property type="molecule type" value="Genomic_DNA"/>
</dbReference>
<name>A0A219B6U6_9SPHN</name>
<evidence type="ECO:0000313" key="5">
    <source>
        <dbReference type="Proteomes" id="UP000198462"/>
    </source>
</evidence>
<keyword evidence="1 4" id="KW-0489">Methyltransferase</keyword>
<dbReference type="Gene3D" id="3.40.50.150">
    <property type="entry name" value="Vaccinia Virus protein VP39"/>
    <property type="match status" value="1"/>
</dbReference>
<keyword evidence="2 4" id="KW-0808">Transferase</keyword>
<dbReference type="RefSeq" id="WP_088712788.1">
    <property type="nucleotide sequence ID" value="NZ_NFZT01000001.1"/>
</dbReference>
<dbReference type="PANTHER" id="PTHR43542">
    <property type="entry name" value="METHYLTRANSFERASE"/>
    <property type="match status" value="1"/>
</dbReference>
<evidence type="ECO:0000313" key="4">
    <source>
        <dbReference type="EMBL" id="OWV34090.1"/>
    </source>
</evidence>
<sequence>MKIIAGQWRGRTMTPPPSSTTRPTSARAREALFSSLTSKLGTFEGLRVADLFAGTGALGLEALSRGAAHCRFVENEPRALAVLRRNVANLRAQALSEIQTSDVLQVRQATVPFDLLFLDPPYEKGLAAPALERLAERGWTSASTLAVVETAREQTLQPVGWNIEGERIYGAARLSFLRCH</sequence>
<feature type="region of interest" description="Disordered" evidence="3">
    <location>
        <begin position="1"/>
        <end position="25"/>
    </location>
</feature>
<comment type="caution">
    <text evidence="4">The sequence shown here is derived from an EMBL/GenBank/DDBJ whole genome shotgun (WGS) entry which is preliminary data.</text>
</comment>
<dbReference type="AlphaFoldDB" id="A0A219B6U6"/>
<organism evidence="4 5">
    <name type="scientific">Pacificimonas flava</name>
    <dbReference type="NCBI Taxonomy" id="1234595"/>
    <lineage>
        <taxon>Bacteria</taxon>
        <taxon>Pseudomonadati</taxon>
        <taxon>Pseudomonadota</taxon>
        <taxon>Alphaproteobacteria</taxon>
        <taxon>Sphingomonadales</taxon>
        <taxon>Sphingosinicellaceae</taxon>
        <taxon>Pacificimonas</taxon>
    </lineage>
</organism>
<evidence type="ECO:0000256" key="1">
    <source>
        <dbReference type="ARBA" id="ARBA00022603"/>
    </source>
</evidence>
<dbReference type="InterPro" id="IPR002052">
    <property type="entry name" value="DNA_methylase_N6_adenine_CS"/>
</dbReference>
<dbReference type="GO" id="GO:0008168">
    <property type="term" value="F:methyltransferase activity"/>
    <property type="evidence" value="ECO:0007669"/>
    <property type="project" value="UniProtKB-KW"/>
</dbReference>
<evidence type="ECO:0000256" key="2">
    <source>
        <dbReference type="ARBA" id="ARBA00022679"/>
    </source>
</evidence>
<dbReference type="CDD" id="cd02440">
    <property type="entry name" value="AdoMet_MTases"/>
    <property type="match status" value="1"/>
</dbReference>
<accession>A0A219B6U6</accession>
<protein>
    <submittedName>
        <fullName evidence="4">16S rRNA (Guanine(966)-N(2))-methyltransferase RsmD</fullName>
    </submittedName>
</protein>